<dbReference type="EMBL" id="BNJJ01000022">
    <property type="protein sequence ID" value="GHO88132.1"/>
    <property type="molecule type" value="Genomic_DNA"/>
</dbReference>
<gene>
    <name evidence="1" type="ORF">KSZ_61380</name>
    <name evidence="2" type="ORF">KSZ_62580</name>
</gene>
<accession>A0ABQ3VQW0</accession>
<proteinExistence type="predicted"/>
<organism evidence="2 3">
    <name type="scientific">Dictyobacter formicarum</name>
    <dbReference type="NCBI Taxonomy" id="2778368"/>
    <lineage>
        <taxon>Bacteria</taxon>
        <taxon>Bacillati</taxon>
        <taxon>Chloroflexota</taxon>
        <taxon>Ktedonobacteria</taxon>
        <taxon>Ktedonobacterales</taxon>
        <taxon>Dictyobacteraceae</taxon>
        <taxon>Dictyobacter</taxon>
    </lineage>
</organism>
<dbReference type="Proteomes" id="UP000635565">
    <property type="component" value="Unassembled WGS sequence"/>
</dbReference>
<name>A0ABQ3VQW0_9CHLR</name>
<reference evidence="2 3" key="1">
    <citation type="journal article" date="2021" name="Int. J. Syst. Evol. Microbiol.">
        <title>Reticulibacter mediterranei gen. nov., sp. nov., within the new family Reticulibacteraceae fam. nov., and Ktedonospora formicarum gen. nov., sp. nov., Ktedonobacter robiniae sp. nov., Dictyobacter formicarum sp. nov. and Dictyobacter arantiisoli sp. nov., belonging to the class Ktedonobacteria.</title>
        <authorList>
            <person name="Yabe S."/>
            <person name="Zheng Y."/>
            <person name="Wang C.M."/>
            <person name="Sakai Y."/>
            <person name="Abe K."/>
            <person name="Yokota A."/>
            <person name="Donadio S."/>
            <person name="Cavaletti L."/>
            <person name="Monciardini P."/>
        </authorList>
    </citation>
    <scope>NUCLEOTIDE SEQUENCE [LARGE SCALE GENOMIC DNA]</scope>
    <source>
        <strain evidence="2 3">SOSP1-9</strain>
    </source>
</reference>
<evidence type="ECO:0000313" key="3">
    <source>
        <dbReference type="Proteomes" id="UP000635565"/>
    </source>
</evidence>
<keyword evidence="3" id="KW-1185">Reference proteome</keyword>
<sequence>MADGDIVHPTLPLGYQHIYKGICEEVIDEESLARQVLRRLIKDKDKYGDAPLEFIQRAALLFEQLAANLRDSLSVDWSLARQDMNELGRVFSGSQRGLQLALRACEQQLDLLERHHHQGILPDDFAQDITQQYLLNIYDERFVRRVPQTREHYQGVHPQFVQERITTMRPFVISGIANLAHQIVENKALRLLPRQVKLQKIDLDKDLDRDLLDLL</sequence>
<dbReference type="RefSeq" id="WP_201365752.1">
    <property type="nucleotide sequence ID" value="NZ_BNJJ01000022.1"/>
</dbReference>
<evidence type="ECO:0000313" key="2">
    <source>
        <dbReference type="EMBL" id="GHO88252.1"/>
    </source>
</evidence>
<evidence type="ECO:0000313" key="1">
    <source>
        <dbReference type="EMBL" id="GHO88132.1"/>
    </source>
</evidence>
<dbReference type="EMBL" id="BNJJ01000022">
    <property type="protein sequence ID" value="GHO88252.1"/>
    <property type="molecule type" value="Genomic_DNA"/>
</dbReference>
<comment type="caution">
    <text evidence="2">The sequence shown here is derived from an EMBL/GenBank/DDBJ whole genome shotgun (WGS) entry which is preliminary data.</text>
</comment>
<protein>
    <submittedName>
        <fullName evidence="2">Uncharacterized protein</fullName>
    </submittedName>
</protein>